<protein>
    <recommendedName>
        <fullName evidence="2">OmpR/PhoB-type domain-containing protein</fullName>
    </recommendedName>
</protein>
<feature type="domain" description="OmpR/PhoB-type" evidence="2">
    <location>
        <begin position="1"/>
        <end position="59"/>
    </location>
</feature>
<dbReference type="CDD" id="cd00383">
    <property type="entry name" value="trans_reg_C"/>
    <property type="match status" value="1"/>
</dbReference>
<gene>
    <name evidence="3" type="ORF">S06H3_21568</name>
</gene>
<sequence length="66" mass="7782">MKPFFSRLELLNYLQGSAFKGYERNIDVHIRNLRAKIEPNPSNPSYIETVYGVGYRFTTQITKEIR</sequence>
<dbReference type="InterPro" id="IPR016032">
    <property type="entry name" value="Sig_transdc_resp-reg_C-effctor"/>
</dbReference>
<accession>X1MKJ5</accession>
<dbReference type="GO" id="GO:0000160">
    <property type="term" value="P:phosphorelay signal transduction system"/>
    <property type="evidence" value="ECO:0007669"/>
    <property type="project" value="InterPro"/>
</dbReference>
<organism evidence="3">
    <name type="scientific">marine sediment metagenome</name>
    <dbReference type="NCBI Taxonomy" id="412755"/>
    <lineage>
        <taxon>unclassified sequences</taxon>
        <taxon>metagenomes</taxon>
        <taxon>ecological metagenomes</taxon>
    </lineage>
</organism>
<comment type="caution">
    <text evidence="3">The sequence shown here is derived from an EMBL/GenBank/DDBJ whole genome shotgun (WGS) entry which is preliminary data.</text>
</comment>
<name>X1MKJ5_9ZZZZ</name>
<dbReference type="GO" id="GO:0003677">
    <property type="term" value="F:DNA binding"/>
    <property type="evidence" value="ECO:0007669"/>
    <property type="project" value="UniProtKB-KW"/>
</dbReference>
<dbReference type="Gene3D" id="1.10.10.10">
    <property type="entry name" value="Winged helix-like DNA-binding domain superfamily/Winged helix DNA-binding domain"/>
    <property type="match status" value="1"/>
</dbReference>
<proteinExistence type="predicted"/>
<dbReference type="AlphaFoldDB" id="X1MKJ5"/>
<dbReference type="Pfam" id="PF00486">
    <property type="entry name" value="Trans_reg_C"/>
    <property type="match status" value="1"/>
</dbReference>
<dbReference type="PROSITE" id="PS51755">
    <property type="entry name" value="OMPR_PHOB"/>
    <property type="match status" value="1"/>
</dbReference>
<evidence type="ECO:0000259" key="2">
    <source>
        <dbReference type="PROSITE" id="PS51755"/>
    </source>
</evidence>
<keyword evidence="1" id="KW-0238">DNA-binding</keyword>
<reference evidence="3" key="1">
    <citation type="journal article" date="2014" name="Front. Microbiol.">
        <title>High frequency of phylogenetically diverse reductive dehalogenase-homologous genes in deep subseafloor sedimentary metagenomes.</title>
        <authorList>
            <person name="Kawai M."/>
            <person name="Futagami T."/>
            <person name="Toyoda A."/>
            <person name="Takaki Y."/>
            <person name="Nishi S."/>
            <person name="Hori S."/>
            <person name="Arai W."/>
            <person name="Tsubouchi T."/>
            <person name="Morono Y."/>
            <person name="Uchiyama I."/>
            <person name="Ito T."/>
            <person name="Fujiyama A."/>
            <person name="Inagaki F."/>
            <person name="Takami H."/>
        </authorList>
    </citation>
    <scope>NUCLEOTIDE SEQUENCE</scope>
    <source>
        <strain evidence="3">Expedition CK06-06</strain>
    </source>
</reference>
<evidence type="ECO:0000313" key="3">
    <source>
        <dbReference type="EMBL" id="GAI06889.1"/>
    </source>
</evidence>
<dbReference type="SMART" id="SM00862">
    <property type="entry name" value="Trans_reg_C"/>
    <property type="match status" value="1"/>
</dbReference>
<dbReference type="EMBL" id="BARV01011354">
    <property type="protein sequence ID" value="GAI06889.1"/>
    <property type="molecule type" value="Genomic_DNA"/>
</dbReference>
<dbReference type="GO" id="GO:0006355">
    <property type="term" value="P:regulation of DNA-templated transcription"/>
    <property type="evidence" value="ECO:0007669"/>
    <property type="project" value="InterPro"/>
</dbReference>
<evidence type="ECO:0000256" key="1">
    <source>
        <dbReference type="ARBA" id="ARBA00023125"/>
    </source>
</evidence>
<dbReference type="InterPro" id="IPR036388">
    <property type="entry name" value="WH-like_DNA-bd_sf"/>
</dbReference>
<dbReference type="InterPro" id="IPR001867">
    <property type="entry name" value="OmpR/PhoB-type_DNA-bd"/>
</dbReference>
<dbReference type="SUPFAM" id="SSF46894">
    <property type="entry name" value="C-terminal effector domain of the bipartite response regulators"/>
    <property type="match status" value="1"/>
</dbReference>